<keyword evidence="5 6" id="KW-0472">Membrane</keyword>
<dbReference type="InterPro" id="IPR051611">
    <property type="entry name" value="ECF_transporter_component"/>
</dbReference>
<dbReference type="InterPro" id="IPR003339">
    <property type="entry name" value="ABC/ECF_trnsptr_transmembrane"/>
</dbReference>
<evidence type="ECO:0000256" key="2">
    <source>
        <dbReference type="ARBA" id="ARBA00022475"/>
    </source>
</evidence>
<organism evidence="7">
    <name type="scientific">Muribaculaceae bacterium Z82</name>
    <dbReference type="NCBI Taxonomy" id="2304548"/>
    <lineage>
        <taxon>Bacteria</taxon>
        <taxon>Pseudomonadati</taxon>
        <taxon>Bacteroidota</taxon>
        <taxon>Bacteroidia</taxon>
        <taxon>Bacteroidales</taxon>
        <taxon>Muribaculaceae</taxon>
    </lineage>
</organism>
<dbReference type="GO" id="GO:0005886">
    <property type="term" value="C:plasma membrane"/>
    <property type="evidence" value="ECO:0007669"/>
    <property type="project" value="UniProtKB-ARBA"/>
</dbReference>
<dbReference type="Pfam" id="PF02361">
    <property type="entry name" value="CbiQ"/>
    <property type="match status" value="1"/>
</dbReference>
<feature type="transmembrane region" description="Helical" evidence="6">
    <location>
        <begin position="114"/>
        <end position="137"/>
    </location>
</feature>
<feature type="transmembrane region" description="Helical" evidence="6">
    <location>
        <begin position="45"/>
        <end position="63"/>
    </location>
</feature>
<evidence type="ECO:0000256" key="6">
    <source>
        <dbReference type="SAM" id="Phobius"/>
    </source>
</evidence>
<accession>A0A7C9NZ06</accession>
<keyword evidence="4 6" id="KW-1133">Transmembrane helix</keyword>
<feature type="transmembrane region" description="Helical" evidence="6">
    <location>
        <begin position="75"/>
        <end position="94"/>
    </location>
</feature>
<dbReference type="CDD" id="cd16914">
    <property type="entry name" value="EcfT"/>
    <property type="match status" value="1"/>
</dbReference>
<comment type="subcellular location">
    <subcellularLocation>
        <location evidence="1">Membrane</location>
        <topology evidence="1">Multi-pass membrane protein</topology>
    </subcellularLocation>
</comment>
<comment type="caution">
    <text evidence="7">The sequence shown here is derived from an EMBL/GenBank/DDBJ whole genome shotgun (WGS) entry which is preliminary data.</text>
</comment>
<dbReference type="PANTHER" id="PTHR34857">
    <property type="entry name" value="SLL0384 PROTEIN"/>
    <property type="match status" value="1"/>
</dbReference>
<evidence type="ECO:0000256" key="3">
    <source>
        <dbReference type="ARBA" id="ARBA00022692"/>
    </source>
</evidence>
<name>A0A7C9NZ06_9BACT</name>
<dbReference type="PANTHER" id="PTHR34857:SF2">
    <property type="entry name" value="SLL0384 PROTEIN"/>
    <property type="match status" value="1"/>
</dbReference>
<evidence type="ECO:0000256" key="4">
    <source>
        <dbReference type="ARBA" id="ARBA00022989"/>
    </source>
</evidence>
<gene>
    <name evidence="7" type="ORF">D1639_03600</name>
</gene>
<keyword evidence="3 6" id="KW-0812">Transmembrane</keyword>
<evidence type="ECO:0000256" key="5">
    <source>
        <dbReference type="ARBA" id="ARBA00023136"/>
    </source>
</evidence>
<evidence type="ECO:0000256" key="1">
    <source>
        <dbReference type="ARBA" id="ARBA00004141"/>
    </source>
</evidence>
<dbReference type="EMBL" id="QWKH01000015">
    <property type="protein sequence ID" value="NBI34130.1"/>
    <property type="molecule type" value="Genomic_DNA"/>
</dbReference>
<evidence type="ECO:0000313" key="7">
    <source>
        <dbReference type="EMBL" id="NBI34130.1"/>
    </source>
</evidence>
<dbReference type="AlphaFoldDB" id="A0A7C9NZ06"/>
<proteinExistence type="predicted"/>
<keyword evidence="2" id="KW-1003">Cell membrane</keyword>
<sequence length="255" mass="26891">MARTAAPALFHYLPSDSPVHAMDPRLKVGCLACLGVAAALASTWWQFALLLAATAGAFALASIPSGALLARSAPFAVLVAVVFATKLFVTPGTPLPVAGALGATVEGALDGGAFALRMLLVLALCTLMMATTTLLSLKQAIEWLLRPVPFVAEARVATAVELTFTMLPLLFDSYREIADAQAARCAQVRRNPLPRMLGLLRTLLETTLRRADDIVYAMESRCYSDVRTAPAFATAAFDKIALLTAATLLAACCLP</sequence>
<reference evidence="7" key="1">
    <citation type="submission" date="2018-08" db="EMBL/GenBank/DDBJ databases">
        <title>Murine metabolic-syndrome-specific gut microbial biobank.</title>
        <authorList>
            <person name="Liu C."/>
        </authorList>
    </citation>
    <scope>NUCLEOTIDE SEQUENCE [LARGE SCALE GENOMIC DNA]</scope>
    <source>
        <strain evidence="7">Z82</strain>
    </source>
</reference>
<protein>
    <submittedName>
        <fullName evidence="7">Energy-coupling factor transporter transmembrane protein EcfT</fullName>
    </submittedName>
</protein>